<dbReference type="RefSeq" id="WP_343886605.1">
    <property type="nucleotide sequence ID" value="NZ_BAAAKI010000017.1"/>
</dbReference>
<proteinExistence type="predicted"/>
<dbReference type="InterPro" id="IPR029058">
    <property type="entry name" value="AB_hydrolase_fold"/>
</dbReference>
<comment type="caution">
    <text evidence="1">The sequence shown here is derived from an EMBL/GenBank/DDBJ whole genome shotgun (WGS) entry which is preliminary data.</text>
</comment>
<evidence type="ECO:0000313" key="2">
    <source>
        <dbReference type="Proteomes" id="UP001596266"/>
    </source>
</evidence>
<dbReference type="PANTHER" id="PTHR48098:SF1">
    <property type="entry name" value="DIACYLGLYCEROL ACYLTRANSFERASE_MYCOLYLTRANSFERASE AG85A"/>
    <property type="match status" value="1"/>
</dbReference>
<dbReference type="EMBL" id="JBHSUA010000002">
    <property type="protein sequence ID" value="MFC6395464.1"/>
    <property type="molecule type" value="Genomic_DNA"/>
</dbReference>
<dbReference type="SUPFAM" id="SSF53474">
    <property type="entry name" value="alpha/beta-Hydrolases"/>
    <property type="match status" value="1"/>
</dbReference>
<dbReference type="InterPro" id="IPR050583">
    <property type="entry name" value="Mycobacterial_A85_antigen"/>
</dbReference>
<dbReference type="Gene3D" id="3.40.50.1820">
    <property type="entry name" value="alpha/beta hydrolase"/>
    <property type="match status" value="1"/>
</dbReference>
<accession>A0ABW1WYB5</accession>
<organism evidence="1 2">
    <name type="scientific">Luteococcus sanguinis</name>
    <dbReference type="NCBI Taxonomy" id="174038"/>
    <lineage>
        <taxon>Bacteria</taxon>
        <taxon>Bacillati</taxon>
        <taxon>Actinomycetota</taxon>
        <taxon>Actinomycetes</taxon>
        <taxon>Propionibacteriales</taxon>
        <taxon>Propionibacteriaceae</taxon>
        <taxon>Luteococcus</taxon>
    </lineage>
</organism>
<keyword evidence="1" id="KW-0378">Hydrolase</keyword>
<sequence length="253" mass="27976">MIQFRANFFAETLGVSTSATVLLPQRTSGQIGLAGTVRQHTPVLYLLHGYSDDDTIWLRRTSIERYASDRGLAVVMPNAGTSFYCNEVYGRRYWDYVSQELPALVAEQFTVSDAREDTFVAGLSMGGYGAFKLALRQPDRFAAAGSLSGCLDMATSPRSPRPDETVSPVWGDRPIAGTDDDLVHLVGQADVASLPRMWMTCGTEDQLVEHNRTFEAAARSAGVDLVADYQPGTHEWGYWDRTIQQFLDFAMEA</sequence>
<evidence type="ECO:0000313" key="1">
    <source>
        <dbReference type="EMBL" id="MFC6395464.1"/>
    </source>
</evidence>
<dbReference type="GO" id="GO:0016787">
    <property type="term" value="F:hydrolase activity"/>
    <property type="evidence" value="ECO:0007669"/>
    <property type="project" value="UniProtKB-KW"/>
</dbReference>
<dbReference type="PANTHER" id="PTHR48098">
    <property type="entry name" value="ENTEROCHELIN ESTERASE-RELATED"/>
    <property type="match status" value="1"/>
</dbReference>
<gene>
    <name evidence="1" type="ORF">ACFP57_00435</name>
</gene>
<name>A0ABW1WYB5_9ACTN</name>
<reference evidence="2" key="1">
    <citation type="journal article" date="2019" name="Int. J. Syst. Evol. Microbiol.">
        <title>The Global Catalogue of Microorganisms (GCM) 10K type strain sequencing project: providing services to taxonomists for standard genome sequencing and annotation.</title>
        <authorList>
            <consortium name="The Broad Institute Genomics Platform"/>
            <consortium name="The Broad Institute Genome Sequencing Center for Infectious Disease"/>
            <person name="Wu L."/>
            <person name="Ma J."/>
        </authorList>
    </citation>
    <scope>NUCLEOTIDE SEQUENCE [LARGE SCALE GENOMIC DNA]</scope>
    <source>
        <strain evidence="2">CGMCC 1.15277</strain>
    </source>
</reference>
<keyword evidence="2" id="KW-1185">Reference proteome</keyword>
<dbReference type="Proteomes" id="UP001596266">
    <property type="component" value="Unassembled WGS sequence"/>
</dbReference>
<dbReference type="InterPro" id="IPR000801">
    <property type="entry name" value="Esterase-like"/>
</dbReference>
<protein>
    <submittedName>
        <fullName evidence="1">Alpha/beta hydrolase family protein</fullName>
    </submittedName>
</protein>
<dbReference type="Pfam" id="PF00756">
    <property type="entry name" value="Esterase"/>
    <property type="match status" value="1"/>
</dbReference>